<evidence type="ECO:0000313" key="2">
    <source>
        <dbReference type="EMBL" id="BAJ28186.1"/>
    </source>
</evidence>
<dbReference type="InterPro" id="IPR016181">
    <property type="entry name" value="Acyl_CoA_acyltransferase"/>
</dbReference>
<dbReference type="InterPro" id="IPR051554">
    <property type="entry name" value="Acetyltransferase_Eis"/>
</dbReference>
<dbReference type="PANTHER" id="PTHR37817">
    <property type="entry name" value="N-ACETYLTRANSFERASE EIS"/>
    <property type="match status" value="1"/>
</dbReference>
<dbReference type="GO" id="GO:0030649">
    <property type="term" value="P:aminoglycoside antibiotic catabolic process"/>
    <property type="evidence" value="ECO:0007669"/>
    <property type="project" value="TreeGrafter"/>
</dbReference>
<dbReference type="SUPFAM" id="SSF55729">
    <property type="entry name" value="Acyl-CoA N-acyltransferases (Nat)"/>
    <property type="match status" value="1"/>
</dbReference>
<evidence type="ECO:0000313" key="3">
    <source>
        <dbReference type="Proteomes" id="UP000007076"/>
    </source>
</evidence>
<dbReference type="InterPro" id="IPR041380">
    <property type="entry name" value="Acetyltransf_17"/>
</dbReference>
<organism evidence="2 3">
    <name type="scientific">Kitasatospora setae (strain ATCC 33774 / DSM 43861 / JCM 3304 / KCC A-0304 / NBRC 14216 / KM-6054)</name>
    <name type="common">Streptomyces setae</name>
    <dbReference type="NCBI Taxonomy" id="452652"/>
    <lineage>
        <taxon>Bacteria</taxon>
        <taxon>Bacillati</taxon>
        <taxon>Actinomycetota</taxon>
        <taxon>Actinomycetes</taxon>
        <taxon>Kitasatosporales</taxon>
        <taxon>Streptomycetaceae</taxon>
        <taxon>Kitasatospora</taxon>
    </lineage>
</organism>
<dbReference type="PROSITE" id="PS51186">
    <property type="entry name" value="GNAT"/>
    <property type="match status" value="1"/>
</dbReference>
<protein>
    <recommendedName>
        <fullName evidence="1">N-acetyltransferase domain-containing protein</fullName>
    </recommendedName>
</protein>
<dbReference type="Pfam" id="PF13527">
    <property type="entry name" value="Acetyltransf_9"/>
    <property type="match status" value="1"/>
</dbReference>
<dbReference type="Pfam" id="PF13530">
    <property type="entry name" value="SCP2_2"/>
    <property type="match status" value="1"/>
</dbReference>
<sequence length="390" mass="42917">MDSDLTFTEADDGLLQQYDEMATRAFGHTVGDITHLRGHADVRVALRAGRVVAGGLGILADQFFGGAAVPAACLAAGSVAPEERGDRLAADMVRERLRHLREHGAVVSTISTVSNGYARHMGWEAPVPVFSWSVSSDDLKRSFASGGLEIEHGLTKDALDLQQELARQWNGPVRRPDWWSTWTTVKNALTTYRFNHPGGPVAGWISLATKRSDRHGMNLVVHDFWAADPDCATAMLAFLGRYNSRAETVQFRRGALPPYPVLLHGLHRHRAKADAWHPWMLRILDLQGAIRMRGWPVELDLEMPVEIGDERPGSSHRYLLRICAGSADLAPHRADGEVTFTRGQFAVWYAGGYRSAASARMAGVMARSDASLTTLVAVTGAREPWLPEHF</sequence>
<dbReference type="Gene3D" id="3.30.1050.10">
    <property type="entry name" value="SCP2 sterol-binding domain"/>
    <property type="match status" value="1"/>
</dbReference>
<gene>
    <name evidence="2" type="ordered locus">KSE_23680</name>
</gene>
<dbReference type="AlphaFoldDB" id="E4NAF5"/>
<dbReference type="SUPFAM" id="SSF55718">
    <property type="entry name" value="SCP-like"/>
    <property type="match status" value="1"/>
</dbReference>
<dbReference type="Proteomes" id="UP000007076">
    <property type="component" value="Chromosome"/>
</dbReference>
<reference evidence="2 3" key="1">
    <citation type="journal article" date="2010" name="DNA Res.">
        <title>Genome sequence of Kitasatospora setae NBRC 14216T: an evolutionary snapshot of the family Streptomycetaceae.</title>
        <authorList>
            <person name="Ichikawa N."/>
            <person name="Oguchi A."/>
            <person name="Ikeda H."/>
            <person name="Ishikawa J."/>
            <person name="Kitani S."/>
            <person name="Watanabe Y."/>
            <person name="Nakamura S."/>
            <person name="Katano Y."/>
            <person name="Kishi E."/>
            <person name="Sasagawa M."/>
            <person name="Ankai A."/>
            <person name="Fukui S."/>
            <person name="Hashimoto Y."/>
            <person name="Kamata S."/>
            <person name="Otoguro M."/>
            <person name="Tanikawa S."/>
            <person name="Nihira T."/>
            <person name="Horinouchi S."/>
            <person name="Ohnishi Y."/>
            <person name="Hayakawa M."/>
            <person name="Kuzuyama T."/>
            <person name="Arisawa A."/>
            <person name="Nomoto F."/>
            <person name="Miura H."/>
            <person name="Takahashi Y."/>
            <person name="Fujita N."/>
        </authorList>
    </citation>
    <scope>NUCLEOTIDE SEQUENCE [LARGE SCALE GENOMIC DNA]</scope>
    <source>
        <strain evidence="3">ATCC 33774 / DSM 43861 / JCM 3304 / KCC A-0304 / NBRC 14216 / KM-6054</strain>
    </source>
</reference>
<proteinExistence type="predicted"/>
<name>E4NAF5_KITSK</name>
<dbReference type="InterPro" id="IPR025559">
    <property type="entry name" value="Eis_dom"/>
</dbReference>
<dbReference type="InterPro" id="IPR000182">
    <property type="entry name" value="GNAT_dom"/>
</dbReference>
<dbReference type="KEGG" id="ksk:KSE_23680"/>
<dbReference type="EMBL" id="AP010968">
    <property type="protein sequence ID" value="BAJ28186.1"/>
    <property type="molecule type" value="Genomic_DNA"/>
</dbReference>
<dbReference type="RefSeq" id="WP_014135502.1">
    <property type="nucleotide sequence ID" value="NC_016109.1"/>
</dbReference>
<dbReference type="InterPro" id="IPR036527">
    <property type="entry name" value="SCP2_sterol-bd_dom_sf"/>
</dbReference>
<dbReference type="Pfam" id="PF17668">
    <property type="entry name" value="Acetyltransf_17"/>
    <property type="match status" value="1"/>
</dbReference>
<accession>E4NAF5</accession>
<dbReference type="Gene3D" id="3.40.630.30">
    <property type="match status" value="2"/>
</dbReference>
<dbReference type="GO" id="GO:0034069">
    <property type="term" value="F:aminoglycoside N-acetyltransferase activity"/>
    <property type="evidence" value="ECO:0007669"/>
    <property type="project" value="TreeGrafter"/>
</dbReference>
<feature type="domain" description="N-acetyltransferase" evidence="1">
    <location>
        <begin position="5"/>
        <end position="144"/>
    </location>
</feature>
<dbReference type="PATRIC" id="fig|452652.3.peg.2380"/>
<evidence type="ECO:0000259" key="1">
    <source>
        <dbReference type="PROSITE" id="PS51186"/>
    </source>
</evidence>
<dbReference type="eggNOG" id="COG4552">
    <property type="taxonomic scope" value="Bacteria"/>
</dbReference>
<dbReference type="STRING" id="452652.KSE_23680"/>
<dbReference type="PANTHER" id="PTHR37817:SF1">
    <property type="entry name" value="N-ACETYLTRANSFERASE EIS"/>
    <property type="match status" value="1"/>
</dbReference>
<dbReference type="HOGENOM" id="CLU_703805_0_0_11"/>
<keyword evidence="3" id="KW-1185">Reference proteome</keyword>